<dbReference type="InterPro" id="IPR012340">
    <property type="entry name" value="NA-bd_OB-fold"/>
</dbReference>
<evidence type="ECO:0000259" key="7">
    <source>
        <dbReference type="Pfam" id="PF03876"/>
    </source>
</evidence>
<feature type="domain" description="RNA polymerase III subunit Rpc25" evidence="8">
    <location>
        <begin position="83"/>
        <end position="206"/>
    </location>
</feature>
<evidence type="ECO:0000259" key="8">
    <source>
        <dbReference type="Pfam" id="PF08292"/>
    </source>
</evidence>
<evidence type="ECO:0000256" key="5">
    <source>
        <dbReference type="ARBA" id="ARBA00023242"/>
    </source>
</evidence>
<dbReference type="Pfam" id="PF08292">
    <property type="entry name" value="RNA_pol_Rbc25"/>
    <property type="match status" value="1"/>
</dbReference>
<evidence type="ECO:0000313" key="9">
    <source>
        <dbReference type="EMBL" id="KAK4540803.1"/>
    </source>
</evidence>
<evidence type="ECO:0000256" key="6">
    <source>
        <dbReference type="RuleBase" id="RU369086"/>
    </source>
</evidence>
<evidence type="ECO:0000256" key="2">
    <source>
        <dbReference type="ARBA" id="ARBA00009307"/>
    </source>
</evidence>
<sequence length="228" mass="25969">MYTLITLADVVQIPPSEFHKTSMRAIEDFVNTKYSDKVIHKVGLCIAFHSLISASEGLIGHGTGIVNVNVDFRLLVFRPFKGEILRGTITHSNHEGIYLSMDFFEDVIVPPPLLFDNTKWGKDDTGTEAFIWRTDNGEGGENEFFFDRAEKCLMRVEQEEWNDLSPRMKRPDDYDMERRDKYGLKVGPYRILASMMHSGLGPTLWWLGDEAPAEEEADAMEVDEATEA</sequence>
<comment type="caution">
    <text evidence="9">The sequence shown here is derived from an EMBL/GenBank/DDBJ whole genome shotgun (WGS) entry which is preliminary data.</text>
</comment>
<comment type="similarity">
    <text evidence="2">Belongs to the eukaryotic RPB7/RPC8 RNA polymerase subunit family.</text>
</comment>
<dbReference type="AlphaFoldDB" id="A0AAV9J6X6"/>
<protein>
    <recommendedName>
        <fullName evidence="6">DNA-directed RNA polymerase subunit</fullName>
    </recommendedName>
</protein>
<keyword evidence="5 6" id="KW-0539">Nucleus</keyword>
<dbReference type="InterPro" id="IPR013238">
    <property type="entry name" value="RNA_pol_III_Rbc25"/>
</dbReference>
<evidence type="ECO:0000256" key="3">
    <source>
        <dbReference type="ARBA" id="ARBA00022478"/>
    </source>
</evidence>
<dbReference type="GO" id="GO:0055029">
    <property type="term" value="C:nuclear DNA-directed RNA polymerase complex"/>
    <property type="evidence" value="ECO:0007669"/>
    <property type="project" value="UniProtKB-ARBA"/>
</dbReference>
<dbReference type="Gene3D" id="2.40.50.140">
    <property type="entry name" value="Nucleic acid-binding proteins"/>
    <property type="match status" value="1"/>
</dbReference>
<proteinExistence type="inferred from homology"/>
<evidence type="ECO:0000256" key="1">
    <source>
        <dbReference type="ARBA" id="ARBA00004123"/>
    </source>
</evidence>
<organism evidence="9 10">
    <name type="scientific">Oleoguttula mirabilis</name>
    <dbReference type="NCBI Taxonomy" id="1507867"/>
    <lineage>
        <taxon>Eukaryota</taxon>
        <taxon>Fungi</taxon>
        <taxon>Dikarya</taxon>
        <taxon>Ascomycota</taxon>
        <taxon>Pezizomycotina</taxon>
        <taxon>Dothideomycetes</taxon>
        <taxon>Dothideomycetidae</taxon>
        <taxon>Mycosphaerellales</taxon>
        <taxon>Teratosphaeriaceae</taxon>
        <taxon>Oleoguttula</taxon>
    </lineage>
</organism>
<dbReference type="CDD" id="cd04330">
    <property type="entry name" value="RNAP_III_Rpc25_N"/>
    <property type="match status" value="1"/>
</dbReference>
<dbReference type="GO" id="GO:0005666">
    <property type="term" value="C:RNA polymerase III complex"/>
    <property type="evidence" value="ECO:0007669"/>
    <property type="project" value="TreeGrafter"/>
</dbReference>
<comment type="subcellular location">
    <subcellularLocation>
        <location evidence="1 6">Nucleus</location>
    </subcellularLocation>
</comment>
<gene>
    <name evidence="9" type="ORF">LTR36_008880</name>
</gene>
<name>A0AAV9J6X6_9PEZI</name>
<keyword evidence="3 6" id="KW-0240">DNA-directed RNA polymerase</keyword>
<dbReference type="Pfam" id="PF03876">
    <property type="entry name" value="SHS2_Rpb7-N"/>
    <property type="match status" value="1"/>
</dbReference>
<dbReference type="InterPro" id="IPR036898">
    <property type="entry name" value="RNA_pol_Rpb7-like_N_sf"/>
</dbReference>
<reference evidence="9 10" key="1">
    <citation type="submission" date="2021-11" db="EMBL/GenBank/DDBJ databases">
        <title>Black yeast isolated from Biological Soil Crust.</title>
        <authorList>
            <person name="Kurbessoian T."/>
        </authorList>
    </citation>
    <scope>NUCLEOTIDE SEQUENCE [LARGE SCALE GENOMIC DNA]</scope>
    <source>
        <strain evidence="9 10">CCFEE 5522</strain>
    </source>
</reference>
<dbReference type="Gene3D" id="3.30.1490.120">
    <property type="entry name" value="RNA polymerase Rpb7-like, N-terminal domain"/>
    <property type="match status" value="1"/>
</dbReference>
<dbReference type="SUPFAM" id="SSF50249">
    <property type="entry name" value="Nucleic acid-binding proteins"/>
    <property type="match status" value="1"/>
</dbReference>
<dbReference type="InterPro" id="IPR005576">
    <property type="entry name" value="Rpb7-like_N"/>
</dbReference>
<dbReference type="GO" id="GO:0006384">
    <property type="term" value="P:transcription initiation at RNA polymerase III promoter"/>
    <property type="evidence" value="ECO:0007669"/>
    <property type="project" value="TreeGrafter"/>
</dbReference>
<accession>A0AAV9J6X6</accession>
<dbReference type="InterPro" id="IPR045113">
    <property type="entry name" value="Rpb7-like"/>
</dbReference>
<dbReference type="SUPFAM" id="SSF88798">
    <property type="entry name" value="N-terminal, heterodimerisation domain of RBP7 (RpoE)"/>
    <property type="match status" value="1"/>
</dbReference>
<dbReference type="PANTHER" id="PTHR12709">
    <property type="entry name" value="DNA-DIRECTED RNA POLYMERASE II, III"/>
    <property type="match status" value="1"/>
</dbReference>
<dbReference type="Proteomes" id="UP001324427">
    <property type="component" value="Unassembled WGS sequence"/>
</dbReference>
<comment type="function">
    <text evidence="6">DNA-dependent RNA polymerase which catalyzes the transcription of DNA into RNA using the four ribonucleoside triphosphates as substrates.</text>
</comment>
<keyword evidence="10" id="KW-1185">Reference proteome</keyword>
<evidence type="ECO:0000313" key="10">
    <source>
        <dbReference type="Proteomes" id="UP001324427"/>
    </source>
</evidence>
<dbReference type="PANTHER" id="PTHR12709:SF1">
    <property type="entry name" value="DNA-DIRECTED RNA POLYMERASE III SUBUNIT RPC8"/>
    <property type="match status" value="1"/>
</dbReference>
<feature type="domain" description="RNA polymerase Rpb7-like N-terminal" evidence="7">
    <location>
        <begin position="9"/>
        <end position="64"/>
    </location>
</feature>
<evidence type="ECO:0000256" key="4">
    <source>
        <dbReference type="ARBA" id="ARBA00023163"/>
    </source>
</evidence>
<keyword evidence="4 6" id="KW-0804">Transcription</keyword>
<dbReference type="EMBL" id="JAVFHQ010000061">
    <property type="protein sequence ID" value="KAK4540803.1"/>
    <property type="molecule type" value="Genomic_DNA"/>
</dbReference>